<dbReference type="InterPro" id="IPR014905">
    <property type="entry name" value="HIRAN"/>
</dbReference>
<keyword evidence="5" id="KW-1185">Reference proteome</keyword>
<dbReference type="SMART" id="SM00910">
    <property type="entry name" value="HIRAN"/>
    <property type="match status" value="1"/>
</dbReference>
<organism evidence="4 5">
    <name type="scientific">Lactiplantibacillus plajomi</name>
    <dbReference type="NCBI Taxonomy" id="1457217"/>
    <lineage>
        <taxon>Bacteria</taxon>
        <taxon>Bacillati</taxon>
        <taxon>Bacillota</taxon>
        <taxon>Bacilli</taxon>
        <taxon>Lactobacillales</taxon>
        <taxon>Lactobacillaceae</taxon>
        <taxon>Lactiplantibacillus</taxon>
    </lineage>
</organism>
<dbReference type="Gene3D" id="3.30.70.2330">
    <property type="match status" value="1"/>
</dbReference>
<sequence>MQAVEVGMRITATDQQAYRVMAIIDQGHQFLVQAENQREDVRVINADEVVQLTEQSSASADVALDTVNVVGQRYVENVEAAFADLTIGMPVLLQREAENEHDHNAITVWTLAHARLGYVARYQNQVYADLLDQGQLLYGTVSVLDAAKPHLEIMLWRTSEQASPVAAMRIRQRVVAPTKPQLATIPHNLVDTPLGDVMITCNGRPLPYQVVPLSPWLSPADELRVSQRYLLTPDWSKVTENSVVACYTTTEAQVIQRWQAPTENGVILTNANSFYVVGLSTVPMTGANDNLSNASATRSVIYRVGDVATHARHGFIVSWVPFGDPRAQPSLAAALRFPEQPVVPFSPVEPKQQHATFNRQELAALLVSGLPNYQGGLCLEPSVSDLTVEKLRVTLGDTTYHALANYQEHVQLMDNVLEDVNQTLAQALIHAVVYHEIATLHYFMASVGMVTQPIYPVHLYTATAQDDDQKLVGYLAFYNYATFDFQQVALTAIASLAVIAHPEHPQPTESAPNPDWREIFMHSWNDMD</sequence>
<reference evidence="4 5" key="1">
    <citation type="submission" date="2024-09" db="EMBL/GenBank/DDBJ databases">
        <authorList>
            <person name="Sun Q."/>
            <person name="Mori K."/>
        </authorList>
    </citation>
    <scope>NUCLEOTIDE SEQUENCE [LARGE SCALE GENOMIC DNA]</scope>
    <source>
        <strain evidence="4 5">TBRC 4575</strain>
    </source>
</reference>
<evidence type="ECO:0000256" key="1">
    <source>
        <dbReference type="ARBA" id="ARBA00022723"/>
    </source>
</evidence>
<proteinExistence type="predicted"/>
<dbReference type="EMBL" id="JBHLUK010000076">
    <property type="protein sequence ID" value="MFC0424978.1"/>
    <property type="molecule type" value="Genomic_DNA"/>
</dbReference>
<feature type="domain" description="HIRAN" evidence="3">
    <location>
        <begin position="62"/>
        <end position="162"/>
    </location>
</feature>
<dbReference type="Proteomes" id="UP001589855">
    <property type="component" value="Unassembled WGS sequence"/>
</dbReference>
<comment type="caution">
    <text evidence="4">The sequence shown here is derived from an EMBL/GenBank/DDBJ whole genome shotgun (WGS) entry which is preliminary data.</text>
</comment>
<protein>
    <submittedName>
        <fullName evidence="4">HIRAN domain-containing protein</fullName>
    </submittedName>
</protein>
<dbReference type="RefSeq" id="WP_137644157.1">
    <property type="nucleotide sequence ID" value="NZ_BAABRM010000003.1"/>
</dbReference>
<keyword evidence="2" id="KW-0378">Hydrolase</keyword>
<name>A0ABV6K670_9LACO</name>
<gene>
    <name evidence="4" type="ORF">ACFFGS_12655</name>
</gene>
<dbReference type="Pfam" id="PF08797">
    <property type="entry name" value="HIRAN"/>
    <property type="match status" value="1"/>
</dbReference>
<evidence type="ECO:0000256" key="2">
    <source>
        <dbReference type="ARBA" id="ARBA00022801"/>
    </source>
</evidence>
<evidence type="ECO:0000313" key="4">
    <source>
        <dbReference type="EMBL" id="MFC0424978.1"/>
    </source>
</evidence>
<keyword evidence="1" id="KW-0479">Metal-binding</keyword>
<accession>A0ABV6K670</accession>
<evidence type="ECO:0000259" key="3">
    <source>
        <dbReference type="SMART" id="SM00910"/>
    </source>
</evidence>
<evidence type="ECO:0000313" key="5">
    <source>
        <dbReference type="Proteomes" id="UP001589855"/>
    </source>
</evidence>